<protein>
    <submittedName>
        <fullName evidence="2">Uncharacterized protein</fullName>
    </submittedName>
</protein>
<evidence type="ECO:0000256" key="1">
    <source>
        <dbReference type="SAM" id="MobiDB-lite"/>
    </source>
</evidence>
<proteinExistence type="predicted"/>
<name>A0A8H7C465_AGABI</name>
<dbReference type="AlphaFoldDB" id="A0A8H7C465"/>
<organism evidence="2 3">
    <name type="scientific">Agaricus bisporus var. burnettii</name>
    <dbReference type="NCBI Taxonomy" id="192524"/>
    <lineage>
        <taxon>Eukaryota</taxon>
        <taxon>Fungi</taxon>
        <taxon>Dikarya</taxon>
        <taxon>Basidiomycota</taxon>
        <taxon>Agaricomycotina</taxon>
        <taxon>Agaricomycetes</taxon>
        <taxon>Agaricomycetidae</taxon>
        <taxon>Agaricales</taxon>
        <taxon>Agaricineae</taxon>
        <taxon>Agaricaceae</taxon>
        <taxon>Agaricus</taxon>
    </lineage>
</organism>
<reference evidence="2 3" key="1">
    <citation type="journal article" name="Sci. Rep.">
        <title>Telomere-to-telomere assembled and centromere annotated genomes of the two main subspecies of the button mushroom Agaricus bisporus reveal especially polymorphic chromosome ends.</title>
        <authorList>
            <person name="Sonnenberg A.S.M."/>
            <person name="Sedaghat-Telgerd N."/>
            <person name="Lavrijssen B."/>
            <person name="Ohm R.A."/>
            <person name="Hendrickx P.M."/>
            <person name="Scholtmeijer K."/>
            <person name="Baars J.J.P."/>
            <person name="van Peer A."/>
        </authorList>
    </citation>
    <scope>NUCLEOTIDE SEQUENCE [LARGE SCALE GENOMIC DNA]</scope>
    <source>
        <strain evidence="2 3">H119_p4</strain>
    </source>
</reference>
<comment type="caution">
    <text evidence="2">The sequence shown here is derived from an EMBL/GenBank/DDBJ whole genome shotgun (WGS) entry which is preliminary data.</text>
</comment>
<sequence>MKPSDASRIQSSQAKGGKPVGSNSFASRSQSAGQTNVNKGVINPSGGTAKATPAASGKSGGARKFRPLSRVPRIVIIE</sequence>
<dbReference type="Proteomes" id="UP000629468">
    <property type="component" value="Unassembled WGS sequence"/>
</dbReference>
<evidence type="ECO:0000313" key="3">
    <source>
        <dbReference type="Proteomes" id="UP000629468"/>
    </source>
</evidence>
<gene>
    <name evidence="2" type="ORF">Agabi119p4_9668</name>
</gene>
<dbReference type="EMBL" id="JABXXO010000013">
    <property type="protein sequence ID" value="KAF7761676.1"/>
    <property type="molecule type" value="Genomic_DNA"/>
</dbReference>
<feature type="compositionally biased region" description="Polar residues" evidence="1">
    <location>
        <begin position="21"/>
        <end position="38"/>
    </location>
</feature>
<accession>A0A8H7C465</accession>
<feature type="region of interest" description="Disordered" evidence="1">
    <location>
        <begin position="1"/>
        <end position="78"/>
    </location>
</feature>
<evidence type="ECO:0000313" key="2">
    <source>
        <dbReference type="EMBL" id="KAF7761676.1"/>
    </source>
</evidence>